<name>A0A1Y2E025_9PEZI</name>
<dbReference type="Pfam" id="PF00581">
    <property type="entry name" value="Rhodanese"/>
    <property type="match status" value="1"/>
</dbReference>
<evidence type="ECO:0000313" key="2">
    <source>
        <dbReference type="EMBL" id="ORY64890.1"/>
    </source>
</evidence>
<dbReference type="SUPFAM" id="SSF52821">
    <property type="entry name" value="Rhodanese/Cell cycle control phosphatase"/>
    <property type="match status" value="1"/>
</dbReference>
<dbReference type="OrthoDB" id="566238at2759"/>
<dbReference type="GO" id="GO:0004792">
    <property type="term" value="F:thiosulfate-cyanide sulfurtransferase activity"/>
    <property type="evidence" value="ECO:0007669"/>
    <property type="project" value="TreeGrafter"/>
</dbReference>
<dbReference type="SMART" id="SM00450">
    <property type="entry name" value="RHOD"/>
    <property type="match status" value="1"/>
</dbReference>
<dbReference type="STRING" id="1141098.A0A1Y2E025"/>
<dbReference type="Proteomes" id="UP000193689">
    <property type="component" value="Unassembled WGS sequence"/>
</dbReference>
<sequence length="173" mass="19264">MSSALRTTAQLTTRTTPRRSLSIAAAQTPLRRPLALTPQHRQRFGIRWSSESAMGTKIWTFEEIEALSSSKKRNATIIDTREPGELQQSGRIPGSVNIPITTSPDSFHISKDEFEDRFGFERPAQEDEVVFYCKAGVRARAAAGIAREAGWKKVGEYPGSWLDWAAKGGKVER</sequence>
<evidence type="ECO:0000313" key="3">
    <source>
        <dbReference type="Proteomes" id="UP000193689"/>
    </source>
</evidence>
<dbReference type="PANTHER" id="PTHR44086">
    <property type="entry name" value="THIOSULFATE SULFURTRANSFERASE RDL2, MITOCHONDRIAL-RELATED"/>
    <property type="match status" value="1"/>
</dbReference>
<dbReference type="GeneID" id="63772106"/>
<proteinExistence type="predicted"/>
<dbReference type="GO" id="GO:0005739">
    <property type="term" value="C:mitochondrion"/>
    <property type="evidence" value="ECO:0007669"/>
    <property type="project" value="TreeGrafter"/>
</dbReference>
<comment type="caution">
    <text evidence="2">The sequence shown here is derived from an EMBL/GenBank/DDBJ whole genome shotgun (WGS) entry which is preliminary data.</text>
</comment>
<dbReference type="PANTHER" id="PTHR44086:SF10">
    <property type="entry name" value="THIOSULFATE SULFURTRANSFERASE_RHODANESE-LIKE DOMAIN-CONTAINING PROTEIN 3"/>
    <property type="match status" value="1"/>
</dbReference>
<organism evidence="2 3">
    <name type="scientific">Pseudomassariella vexata</name>
    <dbReference type="NCBI Taxonomy" id="1141098"/>
    <lineage>
        <taxon>Eukaryota</taxon>
        <taxon>Fungi</taxon>
        <taxon>Dikarya</taxon>
        <taxon>Ascomycota</taxon>
        <taxon>Pezizomycotina</taxon>
        <taxon>Sordariomycetes</taxon>
        <taxon>Xylariomycetidae</taxon>
        <taxon>Amphisphaeriales</taxon>
        <taxon>Pseudomassariaceae</taxon>
        <taxon>Pseudomassariella</taxon>
    </lineage>
</organism>
<accession>A0A1Y2E025</accession>
<dbReference type="Gene3D" id="3.40.250.10">
    <property type="entry name" value="Rhodanese-like domain"/>
    <property type="match status" value="1"/>
</dbReference>
<dbReference type="PROSITE" id="PS50206">
    <property type="entry name" value="RHODANESE_3"/>
    <property type="match status" value="1"/>
</dbReference>
<dbReference type="InterPro" id="IPR036873">
    <property type="entry name" value="Rhodanese-like_dom_sf"/>
</dbReference>
<protein>
    <submittedName>
        <fullName evidence="2">Rhodanese domain-containing protein</fullName>
    </submittedName>
</protein>
<keyword evidence="3" id="KW-1185">Reference proteome</keyword>
<feature type="domain" description="Rhodanese" evidence="1">
    <location>
        <begin position="71"/>
        <end position="173"/>
    </location>
</feature>
<dbReference type="InParanoid" id="A0A1Y2E025"/>
<gene>
    <name evidence="2" type="ORF">BCR38DRAFT_341779</name>
</gene>
<dbReference type="RefSeq" id="XP_040716042.1">
    <property type="nucleotide sequence ID" value="XM_040855894.1"/>
</dbReference>
<dbReference type="FunCoup" id="A0A1Y2E025">
    <property type="interactions" value="540"/>
</dbReference>
<reference evidence="2 3" key="1">
    <citation type="submission" date="2016-07" db="EMBL/GenBank/DDBJ databases">
        <title>Pervasive Adenine N6-methylation of Active Genes in Fungi.</title>
        <authorList>
            <consortium name="DOE Joint Genome Institute"/>
            <person name="Mondo S.J."/>
            <person name="Dannebaum R.O."/>
            <person name="Kuo R.C."/>
            <person name="Labutti K."/>
            <person name="Haridas S."/>
            <person name="Kuo A."/>
            <person name="Salamov A."/>
            <person name="Ahrendt S.R."/>
            <person name="Lipzen A."/>
            <person name="Sullivan W."/>
            <person name="Andreopoulos W.B."/>
            <person name="Clum A."/>
            <person name="Lindquist E."/>
            <person name="Daum C."/>
            <person name="Ramamoorthy G.K."/>
            <person name="Gryganskyi A."/>
            <person name="Culley D."/>
            <person name="Magnuson J.K."/>
            <person name="James T.Y."/>
            <person name="O'Malley M.A."/>
            <person name="Stajich J.E."/>
            <person name="Spatafora J.W."/>
            <person name="Visel A."/>
            <person name="Grigoriev I.V."/>
        </authorList>
    </citation>
    <scope>NUCLEOTIDE SEQUENCE [LARGE SCALE GENOMIC DNA]</scope>
    <source>
        <strain evidence="2 3">CBS 129021</strain>
    </source>
</reference>
<dbReference type="AlphaFoldDB" id="A0A1Y2E025"/>
<dbReference type="EMBL" id="MCFJ01000006">
    <property type="protein sequence ID" value="ORY64890.1"/>
    <property type="molecule type" value="Genomic_DNA"/>
</dbReference>
<evidence type="ECO:0000259" key="1">
    <source>
        <dbReference type="PROSITE" id="PS50206"/>
    </source>
</evidence>
<dbReference type="InterPro" id="IPR001763">
    <property type="entry name" value="Rhodanese-like_dom"/>
</dbReference>